<dbReference type="EMBL" id="FNQE01000036">
    <property type="protein sequence ID" value="SDZ32899.1"/>
    <property type="molecule type" value="Genomic_DNA"/>
</dbReference>
<dbReference type="AlphaFoldDB" id="A0A1H3S6W4"/>
<keyword evidence="4 5" id="KW-0143">Chaperone</keyword>
<evidence type="ECO:0000256" key="4">
    <source>
        <dbReference type="ARBA" id="ARBA00023186"/>
    </source>
</evidence>
<keyword evidence="6" id="KW-0282">Flagellum</keyword>
<dbReference type="GO" id="GO:0044780">
    <property type="term" value="P:bacterial-type flagellum assembly"/>
    <property type="evidence" value="ECO:0007669"/>
    <property type="project" value="UniProtKB-UniRule"/>
</dbReference>
<evidence type="ECO:0000256" key="1">
    <source>
        <dbReference type="ARBA" id="ARBA00022490"/>
    </source>
</evidence>
<dbReference type="NCBIfam" id="NF009798">
    <property type="entry name" value="PRK13285.2-1"/>
    <property type="match status" value="1"/>
</dbReference>
<comment type="function">
    <text evidence="5">Acts as an anti-CsrA protein, binds CsrA and prevents it from repressing translation of its target genes, one of which is flagellin. Binds to flagellin and participates in the assembly of the flagellum.</text>
</comment>
<dbReference type="InterPro" id="IPR024046">
    <property type="entry name" value="Flagellar_assmbl_FliW_dom_sf"/>
</dbReference>
<keyword evidence="7" id="KW-1185">Reference proteome</keyword>
<dbReference type="RefSeq" id="WP_091732389.1">
    <property type="nucleotide sequence ID" value="NZ_FNQE01000036.1"/>
</dbReference>
<sequence>MKLSTKHFGEIDIDEKKIINFIDGIPGFEEEKRFVIIDNPEDGVPFKWLQSLDETELAFVIINPFIFKQDYEFNIPDQTIEKLKIKEEKDVAVYSIVNIPEDITKMTANLLGPVIINIKEMLGKQIVLDDNRYKTKHFILEEAKAKGKEE</sequence>
<proteinExistence type="inferred from homology"/>
<keyword evidence="1 5" id="KW-0963">Cytoplasm</keyword>
<dbReference type="OrthoDB" id="9801235at2"/>
<dbReference type="InterPro" id="IPR003775">
    <property type="entry name" value="Flagellar_assembly_factor_FliW"/>
</dbReference>
<protein>
    <recommendedName>
        <fullName evidence="5">Flagellar assembly factor FliW</fullName>
    </recommendedName>
</protein>
<dbReference type="NCBIfam" id="NF009793">
    <property type="entry name" value="PRK13285.1-1"/>
    <property type="match status" value="1"/>
</dbReference>
<evidence type="ECO:0000313" key="6">
    <source>
        <dbReference type="EMBL" id="SDZ32899.1"/>
    </source>
</evidence>
<comment type="subunit">
    <text evidence="5">Interacts with translational regulator CsrA and flagellin(s).</text>
</comment>
<accession>A0A1H3S6W4</accession>
<dbReference type="Pfam" id="PF02623">
    <property type="entry name" value="FliW"/>
    <property type="match status" value="1"/>
</dbReference>
<dbReference type="STRING" id="415015.SAMN05660462_02711"/>
<evidence type="ECO:0000256" key="5">
    <source>
        <dbReference type="HAMAP-Rule" id="MF_01185"/>
    </source>
</evidence>
<keyword evidence="2 5" id="KW-1005">Bacterial flagellum biogenesis</keyword>
<dbReference type="PANTHER" id="PTHR39190:SF1">
    <property type="entry name" value="FLAGELLAR ASSEMBLY FACTOR FLIW"/>
    <property type="match status" value="1"/>
</dbReference>
<dbReference type="PANTHER" id="PTHR39190">
    <property type="entry name" value="FLAGELLAR ASSEMBLY FACTOR FLIW"/>
    <property type="match status" value="1"/>
</dbReference>
<dbReference type="HAMAP" id="MF_01185">
    <property type="entry name" value="FliW"/>
    <property type="match status" value="1"/>
</dbReference>
<dbReference type="SUPFAM" id="SSF141457">
    <property type="entry name" value="BH3618-like"/>
    <property type="match status" value="1"/>
</dbReference>
<comment type="subcellular location">
    <subcellularLocation>
        <location evidence="5">Cytoplasm</location>
    </subcellularLocation>
</comment>
<dbReference type="Proteomes" id="UP000198625">
    <property type="component" value="Unassembled WGS sequence"/>
</dbReference>
<evidence type="ECO:0000256" key="3">
    <source>
        <dbReference type="ARBA" id="ARBA00022845"/>
    </source>
</evidence>
<gene>
    <name evidence="5" type="primary">fliW</name>
    <name evidence="6" type="ORF">SAMN05660462_02711</name>
</gene>
<evidence type="ECO:0000256" key="2">
    <source>
        <dbReference type="ARBA" id="ARBA00022795"/>
    </source>
</evidence>
<keyword evidence="6" id="KW-0969">Cilium</keyword>
<dbReference type="GO" id="GO:0005737">
    <property type="term" value="C:cytoplasm"/>
    <property type="evidence" value="ECO:0007669"/>
    <property type="project" value="UniProtKB-SubCell"/>
</dbReference>
<dbReference type="GO" id="GO:0006417">
    <property type="term" value="P:regulation of translation"/>
    <property type="evidence" value="ECO:0007669"/>
    <property type="project" value="UniProtKB-KW"/>
</dbReference>
<dbReference type="Gene3D" id="2.30.290.10">
    <property type="entry name" value="BH3618-like"/>
    <property type="match status" value="1"/>
</dbReference>
<comment type="similarity">
    <text evidence="5">Belongs to the FliW family.</text>
</comment>
<organism evidence="6 7">
    <name type="scientific">Proteiniborus ethanoligenes</name>
    <dbReference type="NCBI Taxonomy" id="415015"/>
    <lineage>
        <taxon>Bacteria</taxon>
        <taxon>Bacillati</taxon>
        <taxon>Bacillota</taxon>
        <taxon>Clostridia</taxon>
        <taxon>Eubacteriales</taxon>
        <taxon>Proteiniborus</taxon>
    </lineage>
</organism>
<keyword evidence="3 5" id="KW-0810">Translation regulation</keyword>
<keyword evidence="6" id="KW-0966">Cell projection</keyword>
<reference evidence="7" key="1">
    <citation type="submission" date="2016-10" db="EMBL/GenBank/DDBJ databases">
        <authorList>
            <person name="Varghese N."/>
            <person name="Submissions S."/>
        </authorList>
    </citation>
    <scope>NUCLEOTIDE SEQUENCE [LARGE SCALE GENOMIC DNA]</scope>
    <source>
        <strain evidence="7">DSM 21650</strain>
    </source>
</reference>
<name>A0A1H3S6W4_9FIRM</name>
<evidence type="ECO:0000313" key="7">
    <source>
        <dbReference type="Proteomes" id="UP000198625"/>
    </source>
</evidence>